<organism evidence="5 6">
    <name type="scientific">Triparma laevis f. longispina</name>
    <dbReference type="NCBI Taxonomy" id="1714387"/>
    <lineage>
        <taxon>Eukaryota</taxon>
        <taxon>Sar</taxon>
        <taxon>Stramenopiles</taxon>
        <taxon>Ochrophyta</taxon>
        <taxon>Bolidophyceae</taxon>
        <taxon>Parmales</taxon>
        <taxon>Triparmaceae</taxon>
        <taxon>Triparma</taxon>
    </lineage>
</organism>
<evidence type="ECO:0000256" key="1">
    <source>
        <dbReference type="ARBA" id="ARBA00007129"/>
    </source>
</evidence>
<dbReference type="InterPro" id="IPR025659">
    <property type="entry name" value="Tubby-like_C"/>
</dbReference>
<proteinExistence type="inferred from homology"/>
<evidence type="ECO:0000256" key="2">
    <source>
        <dbReference type="SAM" id="MobiDB-lite"/>
    </source>
</evidence>
<keyword evidence="6" id="KW-1185">Reference proteome</keyword>
<dbReference type="Pfam" id="PF01167">
    <property type="entry name" value="Tub"/>
    <property type="match status" value="1"/>
</dbReference>
<dbReference type="PANTHER" id="PTHR16517">
    <property type="entry name" value="TUBBY-RELATED"/>
    <property type="match status" value="1"/>
</dbReference>
<evidence type="ECO:0000313" key="6">
    <source>
        <dbReference type="Proteomes" id="UP001165122"/>
    </source>
</evidence>
<dbReference type="Proteomes" id="UP001165122">
    <property type="component" value="Unassembled WGS sequence"/>
</dbReference>
<sequence>MIPSFREGYIFYIIYTLTLNLTSPSILNLLSLGYFFSKGLNVTRFNEGKFLNVFFEVSDRLLNLTVNKLGWPMSPRVSLWLGNIITHGVWIPLILVFLLEICEIKLFNCATFYDKVNPDTGLQLTPDEVYEIKGRVVEDAMDEWQGINGCKWFWRGERRLGEEICQTNNGKKIKDYLLGYVKFHTSRPMSCLVSISKEIGRESSRRWDASDPVFDLMEYTEKDGSYYGKNHPNVYSVKGIDGRQYVEKNNCLKGFKNYSYGRSIFLPMSKWKEHVVFRPVTDPTGSTFIVRTDEEGSCFGLIAVKRGQVFYISNHRFFGDWCKDREVIDKFYFAKLVVEGAEFKLVVDESYVERYWRQDVKGVETDINEEKKKEKETTPPPPSNSSIDKDEFKWTGKEWVILSGSQNSKKLNDCKAEVRNIVFNVVNLGRSPAIPGKPMVIPSNKEEEILVAQNKQPTWNEKLKSLVLKFNQQRIKIASPKNFLLECNVMGKEIMQFGKRAEGVYALDFCAPMGLLQAFGSCLVAFEWVDDNVSDEEI</sequence>
<keyword evidence="3" id="KW-1133">Transmembrane helix</keyword>
<reference evidence="6" key="1">
    <citation type="journal article" date="2023" name="Commun. Biol.">
        <title>Genome analysis of Parmales, the sister group of diatoms, reveals the evolutionary specialization of diatoms from phago-mixotrophs to photoautotrophs.</title>
        <authorList>
            <person name="Ban H."/>
            <person name="Sato S."/>
            <person name="Yoshikawa S."/>
            <person name="Yamada K."/>
            <person name="Nakamura Y."/>
            <person name="Ichinomiya M."/>
            <person name="Sato N."/>
            <person name="Blanc-Mathieu R."/>
            <person name="Endo H."/>
            <person name="Kuwata A."/>
            <person name="Ogata H."/>
        </authorList>
    </citation>
    <scope>NUCLEOTIDE SEQUENCE [LARGE SCALE GENOMIC DNA]</scope>
    <source>
        <strain evidence="6">NIES 3700</strain>
    </source>
</reference>
<dbReference type="PRINTS" id="PR01573">
    <property type="entry name" value="SUPERTUBBY"/>
</dbReference>
<dbReference type="SUPFAM" id="SSF54518">
    <property type="entry name" value="Tubby C-terminal domain-like"/>
    <property type="match status" value="1"/>
</dbReference>
<feature type="compositionally biased region" description="Basic and acidic residues" evidence="2">
    <location>
        <begin position="367"/>
        <end position="377"/>
    </location>
</feature>
<feature type="transmembrane region" description="Helical" evidence="3">
    <location>
        <begin position="77"/>
        <end position="99"/>
    </location>
</feature>
<comment type="caution">
    <text evidence="5">The sequence shown here is derived from an EMBL/GenBank/DDBJ whole genome shotgun (WGS) entry which is preliminary data.</text>
</comment>
<evidence type="ECO:0000256" key="3">
    <source>
        <dbReference type="SAM" id="Phobius"/>
    </source>
</evidence>
<dbReference type="PANTHER" id="PTHR16517:SF7">
    <property type="entry name" value="PROTEIN KING TUBBY"/>
    <property type="match status" value="1"/>
</dbReference>
<dbReference type="AlphaFoldDB" id="A0A9W7E456"/>
<keyword evidence="3" id="KW-0472">Membrane</keyword>
<dbReference type="InterPro" id="IPR000007">
    <property type="entry name" value="Tubby_C"/>
</dbReference>
<feature type="domain" description="Tubby C-terminal" evidence="4">
    <location>
        <begin position="442"/>
        <end position="527"/>
    </location>
</feature>
<dbReference type="OrthoDB" id="10407683at2759"/>
<protein>
    <recommendedName>
        <fullName evidence="4">Tubby C-terminal domain-containing protein</fullName>
    </recommendedName>
</protein>
<dbReference type="Gene3D" id="3.20.90.10">
    <property type="entry name" value="Tubby Protein, Chain A"/>
    <property type="match status" value="1"/>
</dbReference>
<name>A0A9W7E456_9STRA</name>
<feature type="region of interest" description="Disordered" evidence="2">
    <location>
        <begin position="367"/>
        <end position="389"/>
    </location>
</feature>
<evidence type="ECO:0000259" key="4">
    <source>
        <dbReference type="Pfam" id="PF01167"/>
    </source>
</evidence>
<evidence type="ECO:0000313" key="5">
    <source>
        <dbReference type="EMBL" id="GMH61648.1"/>
    </source>
</evidence>
<keyword evidence="3" id="KW-0812">Transmembrane</keyword>
<comment type="similarity">
    <text evidence="1">Belongs to the TUB family.</text>
</comment>
<feature type="transmembrane region" description="Helical" evidence="3">
    <location>
        <begin position="12"/>
        <end position="36"/>
    </location>
</feature>
<gene>
    <name evidence="5" type="ORF">TrLO_g9924</name>
</gene>
<accession>A0A9W7E456</accession>
<dbReference type="EMBL" id="BRXW01000510">
    <property type="protein sequence ID" value="GMH61648.1"/>
    <property type="molecule type" value="Genomic_DNA"/>
</dbReference>